<evidence type="ECO:0000313" key="1">
    <source>
        <dbReference type="EMBL" id="KAB7323659.1"/>
    </source>
</evidence>
<organism evidence="1 2">
    <name type="scientific">Bifidobacterium longum</name>
    <dbReference type="NCBI Taxonomy" id="216816"/>
    <lineage>
        <taxon>Bacteria</taxon>
        <taxon>Bacillati</taxon>
        <taxon>Actinomycetota</taxon>
        <taxon>Actinomycetes</taxon>
        <taxon>Bifidobacteriales</taxon>
        <taxon>Bifidobacteriaceae</taxon>
        <taxon>Bifidobacterium</taxon>
    </lineage>
</organism>
<evidence type="ECO:0000313" key="2">
    <source>
        <dbReference type="Proteomes" id="UP000451234"/>
    </source>
</evidence>
<dbReference type="EMBL" id="WDRV01000002">
    <property type="protein sequence ID" value="KAB7323659.1"/>
    <property type="molecule type" value="Genomic_DNA"/>
</dbReference>
<dbReference type="AlphaFoldDB" id="A0A6I1CTA5"/>
<protein>
    <submittedName>
        <fullName evidence="1">Uncharacterized protein</fullName>
    </submittedName>
</protein>
<dbReference type="RefSeq" id="WP_237973712.1">
    <property type="nucleotide sequence ID" value="NZ_CAXSUE010000014.1"/>
</dbReference>
<name>A0A6I1CTA5_BIFLN</name>
<sequence>MEIKNIVDQSVTVTRVQTLHVGDIYKRVEEDDDHNATVIIGKVMDVGSNGEQTVVSVIEAKRERWGDVAVESVAFTGDKDMTLFPIDDLEIRIIATPLFQRLDDSLRAAEEKIKRVQEKRSLLHQILETEDNQ</sequence>
<accession>A0A6I1CTA5</accession>
<dbReference type="Proteomes" id="UP000451234">
    <property type="component" value="Unassembled WGS sequence"/>
</dbReference>
<gene>
    <name evidence="1" type="ORF">GBB65_02690</name>
</gene>
<reference evidence="1 2" key="1">
    <citation type="journal article" date="2019" name="Nat. Med.">
        <title>A library of human gut bacterial isolates paired with longitudinal multiomics data enables mechanistic microbiome research.</title>
        <authorList>
            <person name="Poyet M."/>
            <person name="Groussin M."/>
            <person name="Gibbons S.M."/>
            <person name="Avila-Pacheco J."/>
            <person name="Jiang X."/>
            <person name="Kearney S.M."/>
            <person name="Perrotta A.R."/>
            <person name="Berdy B."/>
            <person name="Zhao S."/>
            <person name="Lieberman T.D."/>
            <person name="Swanson P.K."/>
            <person name="Smith M."/>
            <person name="Roesemann S."/>
            <person name="Alexander J.E."/>
            <person name="Rich S.A."/>
            <person name="Livny J."/>
            <person name="Vlamakis H."/>
            <person name="Clish C."/>
            <person name="Bullock K."/>
            <person name="Deik A."/>
            <person name="Scott J."/>
            <person name="Pierce K.A."/>
            <person name="Xavier R.J."/>
            <person name="Alm E.J."/>
        </authorList>
    </citation>
    <scope>NUCLEOTIDE SEQUENCE [LARGE SCALE GENOMIC DNA]</scope>
    <source>
        <strain evidence="1 2">BIOML-A75</strain>
    </source>
</reference>
<proteinExistence type="predicted"/>
<comment type="caution">
    <text evidence="1">The sequence shown here is derived from an EMBL/GenBank/DDBJ whole genome shotgun (WGS) entry which is preliminary data.</text>
</comment>